<dbReference type="InterPro" id="IPR003594">
    <property type="entry name" value="HATPase_dom"/>
</dbReference>
<evidence type="ECO:0000256" key="7">
    <source>
        <dbReference type="ARBA" id="ARBA00022777"/>
    </source>
</evidence>
<dbReference type="Gene3D" id="1.10.287.130">
    <property type="match status" value="1"/>
</dbReference>
<dbReference type="EC" id="2.7.13.3" evidence="3"/>
<dbReference type="InterPro" id="IPR003660">
    <property type="entry name" value="HAMP_dom"/>
</dbReference>
<keyword evidence="8 11" id="KW-1133">Transmembrane helix</keyword>
<keyword evidence="9" id="KW-0902">Two-component regulatory system</keyword>
<dbReference type="PROSITE" id="PS50109">
    <property type="entry name" value="HIS_KIN"/>
    <property type="match status" value="1"/>
</dbReference>
<feature type="transmembrane region" description="Helical" evidence="11">
    <location>
        <begin position="89"/>
        <end position="107"/>
    </location>
</feature>
<evidence type="ECO:0000256" key="10">
    <source>
        <dbReference type="ARBA" id="ARBA00023136"/>
    </source>
</evidence>
<organism evidence="14 15">
    <name type="scientific">Jutongia hominis</name>
    <dbReference type="NCBI Taxonomy" id="2763664"/>
    <lineage>
        <taxon>Bacteria</taxon>
        <taxon>Bacillati</taxon>
        <taxon>Bacillota</taxon>
        <taxon>Clostridia</taxon>
        <taxon>Lachnospirales</taxon>
        <taxon>Lachnospiraceae</taxon>
        <taxon>Jutongia</taxon>
    </lineage>
</organism>
<dbReference type="Pfam" id="PF02518">
    <property type="entry name" value="HATPase_c"/>
    <property type="match status" value="1"/>
</dbReference>
<evidence type="ECO:0000256" key="6">
    <source>
        <dbReference type="ARBA" id="ARBA00022692"/>
    </source>
</evidence>
<evidence type="ECO:0000256" key="5">
    <source>
        <dbReference type="ARBA" id="ARBA00022679"/>
    </source>
</evidence>
<keyword evidence="10 11" id="KW-0472">Membrane</keyword>
<dbReference type="Pfam" id="PF00672">
    <property type="entry name" value="HAMP"/>
    <property type="match status" value="1"/>
</dbReference>
<evidence type="ECO:0000256" key="1">
    <source>
        <dbReference type="ARBA" id="ARBA00000085"/>
    </source>
</evidence>
<evidence type="ECO:0000256" key="2">
    <source>
        <dbReference type="ARBA" id="ARBA00004370"/>
    </source>
</evidence>
<dbReference type="PROSITE" id="PS50885">
    <property type="entry name" value="HAMP"/>
    <property type="match status" value="1"/>
</dbReference>
<dbReference type="PANTHER" id="PTHR45436">
    <property type="entry name" value="SENSOR HISTIDINE KINASE YKOH"/>
    <property type="match status" value="1"/>
</dbReference>
<evidence type="ECO:0000256" key="8">
    <source>
        <dbReference type="ARBA" id="ARBA00022989"/>
    </source>
</evidence>
<evidence type="ECO:0000256" key="4">
    <source>
        <dbReference type="ARBA" id="ARBA00022553"/>
    </source>
</evidence>
<dbReference type="EMBL" id="JACRSW010000005">
    <property type="protein sequence ID" value="MBC8556387.1"/>
    <property type="molecule type" value="Genomic_DNA"/>
</dbReference>
<dbReference type="Pfam" id="PF00512">
    <property type="entry name" value="HisKA"/>
    <property type="match status" value="1"/>
</dbReference>
<dbReference type="SMART" id="SM00388">
    <property type="entry name" value="HisKA"/>
    <property type="match status" value="1"/>
</dbReference>
<evidence type="ECO:0000259" key="13">
    <source>
        <dbReference type="PROSITE" id="PS50885"/>
    </source>
</evidence>
<accession>A0ABR7MT22</accession>
<dbReference type="SMART" id="SM00304">
    <property type="entry name" value="HAMP"/>
    <property type="match status" value="1"/>
</dbReference>
<dbReference type="SUPFAM" id="SSF55874">
    <property type="entry name" value="ATPase domain of HSP90 chaperone/DNA topoisomerase II/histidine kinase"/>
    <property type="match status" value="1"/>
</dbReference>
<evidence type="ECO:0000256" key="9">
    <source>
        <dbReference type="ARBA" id="ARBA00023012"/>
    </source>
</evidence>
<feature type="transmembrane region" description="Helical" evidence="11">
    <location>
        <begin position="12"/>
        <end position="30"/>
    </location>
</feature>
<dbReference type="CDD" id="cd00075">
    <property type="entry name" value="HATPase"/>
    <property type="match status" value="1"/>
</dbReference>
<dbReference type="PROSITE" id="PS51257">
    <property type="entry name" value="PROKAR_LIPOPROTEIN"/>
    <property type="match status" value="1"/>
</dbReference>
<dbReference type="InterPro" id="IPR003661">
    <property type="entry name" value="HisK_dim/P_dom"/>
</dbReference>
<dbReference type="PANTHER" id="PTHR45436:SF5">
    <property type="entry name" value="SENSOR HISTIDINE KINASE TRCS"/>
    <property type="match status" value="1"/>
</dbReference>
<comment type="subcellular location">
    <subcellularLocation>
        <location evidence="2">Membrane</location>
    </subcellularLocation>
</comment>
<name>A0ABR7MT22_9FIRM</name>
<dbReference type="SUPFAM" id="SSF47384">
    <property type="entry name" value="Homodimeric domain of signal transducing histidine kinase"/>
    <property type="match status" value="1"/>
</dbReference>
<evidence type="ECO:0000259" key="12">
    <source>
        <dbReference type="PROSITE" id="PS50109"/>
    </source>
</evidence>
<evidence type="ECO:0000313" key="15">
    <source>
        <dbReference type="Proteomes" id="UP000637513"/>
    </source>
</evidence>
<dbReference type="SMART" id="SM00387">
    <property type="entry name" value="HATPase_c"/>
    <property type="match status" value="1"/>
</dbReference>
<feature type="domain" description="Histidine kinase" evidence="12">
    <location>
        <begin position="170"/>
        <end position="384"/>
    </location>
</feature>
<evidence type="ECO:0000313" key="14">
    <source>
        <dbReference type="EMBL" id="MBC8556387.1"/>
    </source>
</evidence>
<comment type="catalytic activity">
    <reaction evidence="1">
        <text>ATP + protein L-histidine = ADP + protein N-phospho-L-histidine.</text>
        <dbReference type="EC" id="2.7.13.3"/>
    </reaction>
</comment>
<dbReference type="Proteomes" id="UP000637513">
    <property type="component" value="Unassembled WGS sequence"/>
</dbReference>
<evidence type="ECO:0000256" key="3">
    <source>
        <dbReference type="ARBA" id="ARBA00012438"/>
    </source>
</evidence>
<dbReference type="PRINTS" id="PR00344">
    <property type="entry name" value="BCTRLSENSOR"/>
</dbReference>
<dbReference type="InterPro" id="IPR004358">
    <property type="entry name" value="Sig_transdc_His_kin-like_C"/>
</dbReference>
<dbReference type="InterPro" id="IPR005467">
    <property type="entry name" value="His_kinase_dom"/>
</dbReference>
<comment type="caution">
    <text evidence="14">The sequence shown here is derived from an EMBL/GenBank/DDBJ whole genome shotgun (WGS) entry which is preliminary data.</text>
</comment>
<keyword evidence="5" id="KW-0808">Transferase</keyword>
<keyword evidence="4" id="KW-0597">Phosphoprotein</keyword>
<keyword evidence="7 14" id="KW-0418">Kinase</keyword>
<proteinExistence type="predicted"/>
<protein>
    <recommendedName>
        <fullName evidence="3">histidine kinase</fullName>
        <ecNumber evidence="3">2.7.13.3</ecNumber>
    </recommendedName>
</protein>
<dbReference type="Gene3D" id="3.30.565.10">
    <property type="entry name" value="Histidine kinase-like ATPase, C-terminal domain"/>
    <property type="match status" value="1"/>
</dbReference>
<dbReference type="Gene3D" id="6.10.340.10">
    <property type="match status" value="1"/>
</dbReference>
<dbReference type="CDD" id="cd00082">
    <property type="entry name" value="HisKA"/>
    <property type="match status" value="1"/>
</dbReference>
<dbReference type="CDD" id="cd06225">
    <property type="entry name" value="HAMP"/>
    <property type="match status" value="1"/>
</dbReference>
<dbReference type="InterPro" id="IPR036890">
    <property type="entry name" value="HATPase_C_sf"/>
</dbReference>
<dbReference type="GO" id="GO:0016301">
    <property type="term" value="F:kinase activity"/>
    <property type="evidence" value="ECO:0007669"/>
    <property type="project" value="UniProtKB-KW"/>
</dbReference>
<reference evidence="14 15" key="1">
    <citation type="submission" date="2020-08" db="EMBL/GenBank/DDBJ databases">
        <title>Genome public.</title>
        <authorList>
            <person name="Liu C."/>
            <person name="Sun Q."/>
        </authorList>
    </citation>
    <scope>NUCLEOTIDE SEQUENCE [LARGE SCALE GENOMIC DNA]</scope>
    <source>
        <strain evidence="14 15">BX3</strain>
    </source>
</reference>
<evidence type="ECO:0000256" key="11">
    <source>
        <dbReference type="SAM" id="Phobius"/>
    </source>
</evidence>
<keyword evidence="15" id="KW-1185">Reference proteome</keyword>
<sequence length="394" mass="44490">MKRMSLQWRLTCITALCIAIICGCLTMFVYKNGVHYIDSLQDAVESQGDEKGNKSDEIYISIPDDKWDEFADEFSVQVYNNKADYKRNSLIITVLLALLGGVVTYFISGHALRPIREFSDKIEEVQAQNLSDSRIEENNVKELNQLGISYNKMLERLSEAFEIQRQFTANAAHELRTPLALMQVRLDLYNSASHPGNDADTLQTIKMVTEQNDKLNRMVKTLLDMSELQTVGRDDKIILDAIVEEVLADLEPLAVEKNIKLIGKCEDATMIGSDILIYRLVYNLVENAIKYNHPLGQVTVTAYQRNKHVYLSVEDTGSGIPKELRESVFEPFFRVDKSRSRELGGVGLGLAFVREIVRVHDGSICIKSGKTGGTIFEVAFAQHSMLKSRSLQRI</sequence>
<dbReference type="InterPro" id="IPR036097">
    <property type="entry name" value="HisK_dim/P_sf"/>
</dbReference>
<keyword evidence="6 11" id="KW-0812">Transmembrane</keyword>
<dbReference type="InterPro" id="IPR050428">
    <property type="entry name" value="TCS_sensor_his_kinase"/>
</dbReference>
<gene>
    <name evidence="14" type="ORF">H8700_01445</name>
</gene>
<feature type="domain" description="HAMP" evidence="13">
    <location>
        <begin position="109"/>
        <end position="162"/>
    </location>
</feature>
<dbReference type="RefSeq" id="WP_249302510.1">
    <property type="nucleotide sequence ID" value="NZ_JACRSW010000005.1"/>
</dbReference>